<accession>V5SA74</accession>
<feature type="domain" description="Tryptophan synthase beta chain-like PALP" evidence="12">
    <location>
        <begin position="24"/>
        <end position="311"/>
    </location>
</feature>
<evidence type="ECO:0000256" key="7">
    <source>
        <dbReference type="ARBA" id="ARBA00022898"/>
    </source>
</evidence>
<evidence type="ECO:0000256" key="2">
    <source>
        <dbReference type="ARBA" id="ARBA00004962"/>
    </source>
</evidence>
<dbReference type="InterPro" id="IPR036052">
    <property type="entry name" value="TrpB-like_PALP_sf"/>
</dbReference>
<dbReference type="Pfam" id="PF00291">
    <property type="entry name" value="PALP"/>
    <property type="match status" value="1"/>
</dbReference>
<dbReference type="FunFam" id="3.40.50.1100:FF:000067">
    <property type="entry name" value="Cysteine synthase"/>
    <property type="match status" value="1"/>
</dbReference>
<dbReference type="SUPFAM" id="SSF53686">
    <property type="entry name" value="Tryptophan synthase beta subunit-like PLP-dependent enzymes"/>
    <property type="match status" value="1"/>
</dbReference>
<dbReference type="EC" id="2.5.1.47" evidence="4"/>
<dbReference type="GO" id="GO:0004124">
    <property type="term" value="F:cysteine synthase activity"/>
    <property type="evidence" value="ECO:0007669"/>
    <property type="project" value="UniProtKB-EC"/>
</dbReference>
<evidence type="ECO:0000259" key="12">
    <source>
        <dbReference type="Pfam" id="PF00291"/>
    </source>
</evidence>
<evidence type="ECO:0000256" key="9">
    <source>
        <dbReference type="ARBA" id="ARBA00047931"/>
    </source>
</evidence>
<gene>
    <name evidence="13" type="ORF">W911_03200</name>
</gene>
<dbReference type="Proteomes" id="UP000018542">
    <property type="component" value="Chromosome"/>
</dbReference>
<comment type="pathway">
    <text evidence="2">Amino-acid biosynthesis; L-cysteine biosynthesis; L-cysteine from L-serine: step 2/2.</text>
</comment>
<dbReference type="AlphaFoldDB" id="V5SA74"/>
<keyword evidence="8" id="KW-0198">Cysteine biosynthesis</keyword>
<keyword evidence="6" id="KW-0808">Transferase</keyword>
<comment type="cofactor">
    <cofactor evidence="1 10">
        <name>pyridoxal 5'-phosphate</name>
        <dbReference type="ChEBI" id="CHEBI:597326"/>
    </cofactor>
</comment>
<dbReference type="Gene3D" id="3.40.50.1100">
    <property type="match status" value="2"/>
</dbReference>
<dbReference type="STRING" id="1029756.W911_03200"/>
<comment type="catalytic activity">
    <reaction evidence="9">
        <text>O-acetyl-L-serine + hydrogen sulfide = L-cysteine + acetate</text>
        <dbReference type="Rhea" id="RHEA:14829"/>
        <dbReference type="ChEBI" id="CHEBI:29919"/>
        <dbReference type="ChEBI" id="CHEBI:30089"/>
        <dbReference type="ChEBI" id="CHEBI:35235"/>
        <dbReference type="ChEBI" id="CHEBI:58340"/>
        <dbReference type="EC" id="2.5.1.47"/>
    </reaction>
</comment>
<dbReference type="InterPro" id="IPR001926">
    <property type="entry name" value="TrpB-like_PALP"/>
</dbReference>
<evidence type="ECO:0000256" key="11">
    <source>
        <dbReference type="PIRSR" id="PIRSR605856-51"/>
    </source>
</evidence>
<comment type="similarity">
    <text evidence="3">Belongs to the cysteine synthase/cystathionine beta-synthase family.</text>
</comment>
<keyword evidence="7 10" id="KW-0663">Pyridoxal phosphate</keyword>
<dbReference type="PATRIC" id="fig|1029756.8.peg.672"/>
<dbReference type="PANTHER" id="PTHR10314">
    <property type="entry name" value="CYSTATHIONINE BETA-SYNTHASE"/>
    <property type="match status" value="1"/>
</dbReference>
<evidence type="ECO:0000256" key="4">
    <source>
        <dbReference type="ARBA" id="ARBA00012681"/>
    </source>
</evidence>
<dbReference type="EMBL" id="CP006912">
    <property type="protein sequence ID" value="AHB47646.1"/>
    <property type="molecule type" value="Genomic_DNA"/>
</dbReference>
<evidence type="ECO:0000313" key="14">
    <source>
        <dbReference type="Proteomes" id="UP000018542"/>
    </source>
</evidence>
<evidence type="ECO:0000256" key="6">
    <source>
        <dbReference type="ARBA" id="ARBA00022679"/>
    </source>
</evidence>
<dbReference type="GO" id="GO:0006535">
    <property type="term" value="P:cysteine biosynthetic process from serine"/>
    <property type="evidence" value="ECO:0007669"/>
    <property type="project" value="InterPro"/>
</dbReference>
<evidence type="ECO:0000256" key="8">
    <source>
        <dbReference type="ARBA" id="ARBA00023192"/>
    </source>
</evidence>
<sequence length="332" mass="34561">MADTEIKTLNATKSWGRGRVYNDITETIGHTPLVKLGRIAKAAGAKADVLMKLEFFNPLSSVKDRIGVAMIDVLEAEGKIAPGKTVLVEPTSGNTGIGLAFVAAARGYELKLVMPESMSVERRKILAHLGADLVLTPAAGGMPGAIDKANQLLAEIPGAVQPSQFENPANPLVHEKTTAEEIWTDTGGKVDVLVIGVGTGGTLSGCGRVLKARKPDLKIVAVEPEGSPILSGGARGPHKIQGIGAGFVPKVLDTSLIDEVVRVSNESAFETSRSLAKTEGIPGGISTGANLWAALQVAARDELAGKTVVTFAPSAAERYFTGELFLDPPAKA</sequence>
<feature type="modified residue" description="N6-(pyridoxal phosphate)lysine" evidence="11">
    <location>
        <position position="63"/>
    </location>
</feature>
<dbReference type="InterPro" id="IPR050214">
    <property type="entry name" value="Cys_Synth/Cystath_Beta-Synth"/>
</dbReference>
<organism evidence="13 14">
    <name type="scientific">Hyphomicrobium nitrativorans NL23</name>
    <dbReference type="NCBI Taxonomy" id="1029756"/>
    <lineage>
        <taxon>Bacteria</taxon>
        <taxon>Pseudomonadati</taxon>
        <taxon>Pseudomonadota</taxon>
        <taxon>Alphaproteobacteria</taxon>
        <taxon>Hyphomicrobiales</taxon>
        <taxon>Hyphomicrobiaceae</taxon>
        <taxon>Hyphomicrobium</taxon>
    </lineage>
</organism>
<reference evidence="13 14" key="1">
    <citation type="journal article" date="2014" name="Genome Announc.">
        <title>Complete Genome Sequence of Hyphomicrobium nitrativorans Strain NL23, a Denitrifying Bacterium Isolated from Biofilm of a Methanol-Fed Denitrification System Treating Seawater at the Montreal Biodome.</title>
        <authorList>
            <person name="Martineau C."/>
            <person name="Villeneuve C."/>
            <person name="Mauffrey F."/>
            <person name="Villemur R."/>
        </authorList>
    </citation>
    <scope>NUCLEOTIDE SEQUENCE [LARGE SCALE GENOMIC DNA]</scope>
    <source>
        <strain evidence="13">NL23</strain>
    </source>
</reference>
<dbReference type="NCBIfam" id="TIGR01136">
    <property type="entry name" value="cysKM"/>
    <property type="match status" value="1"/>
</dbReference>
<name>V5SA74_9HYPH</name>
<evidence type="ECO:0000256" key="5">
    <source>
        <dbReference type="ARBA" id="ARBA00022605"/>
    </source>
</evidence>
<dbReference type="CDD" id="cd01561">
    <property type="entry name" value="CBS_like"/>
    <property type="match status" value="1"/>
</dbReference>
<evidence type="ECO:0000256" key="3">
    <source>
        <dbReference type="ARBA" id="ARBA00007103"/>
    </source>
</evidence>
<evidence type="ECO:0000256" key="10">
    <source>
        <dbReference type="PIRSR" id="PIRSR605856-50"/>
    </source>
</evidence>
<feature type="binding site" evidence="10">
    <location>
        <begin position="198"/>
        <end position="202"/>
    </location>
    <ligand>
        <name>pyridoxal 5'-phosphate</name>
        <dbReference type="ChEBI" id="CHEBI:597326"/>
    </ligand>
</feature>
<dbReference type="KEGG" id="hni:W911_03200"/>
<dbReference type="OrthoDB" id="9805733at2"/>
<dbReference type="NCBIfam" id="TIGR01139">
    <property type="entry name" value="cysK"/>
    <property type="match status" value="1"/>
</dbReference>
<evidence type="ECO:0000313" key="13">
    <source>
        <dbReference type="EMBL" id="AHB47646.1"/>
    </source>
</evidence>
<feature type="binding site" evidence="10">
    <location>
        <position position="94"/>
    </location>
    <ligand>
        <name>pyridoxal 5'-phosphate</name>
        <dbReference type="ChEBI" id="CHEBI:597326"/>
    </ligand>
</feature>
<dbReference type="InterPro" id="IPR005859">
    <property type="entry name" value="CysK"/>
</dbReference>
<keyword evidence="14" id="KW-1185">Reference proteome</keyword>
<dbReference type="InterPro" id="IPR005856">
    <property type="entry name" value="Cys_synth"/>
</dbReference>
<evidence type="ECO:0000256" key="1">
    <source>
        <dbReference type="ARBA" id="ARBA00001933"/>
    </source>
</evidence>
<protein>
    <recommendedName>
        <fullName evidence="4">cysteine synthase</fullName>
        <ecNumber evidence="4">2.5.1.47</ecNumber>
    </recommendedName>
</protein>
<feature type="binding site" evidence="10">
    <location>
        <position position="286"/>
    </location>
    <ligand>
        <name>pyridoxal 5'-phosphate</name>
        <dbReference type="ChEBI" id="CHEBI:597326"/>
    </ligand>
</feature>
<proteinExistence type="inferred from homology"/>
<keyword evidence="5" id="KW-0028">Amino-acid biosynthesis</keyword>
<dbReference type="GO" id="GO:0005737">
    <property type="term" value="C:cytoplasm"/>
    <property type="evidence" value="ECO:0007669"/>
    <property type="project" value="UniProtKB-ARBA"/>
</dbReference>
<dbReference type="HOGENOM" id="CLU_021018_1_0_5"/>